<evidence type="ECO:0000313" key="3">
    <source>
        <dbReference type="Proteomes" id="UP000469558"/>
    </source>
</evidence>
<dbReference type="PROSITE" id="PS51186">
    <property type="entry name" value="GNAT"/>
    <property type="match status" value="1"/>
</dbReference>
<dbReference type="SUPFAM" id="SSF55729">
    <property type="entry name" value="Acyl-CoA N-acyltransferases (Nat)"/>
    <property type="match status" value="1"/>
</dbReference>
<protein>
    <recommendedName>
        <fullName evidence="1">N-acetyltransferase domain-containing protein</fullName>
    </recommendedName>
</protein>
<feature type="domain" description="N-acetyltransferase" evidence="1">
    <location>
        <begin position="16"/>
        <end position="181"/>
    </location>
</feature>
<evidence type="ECO:0000259" key="1">
    <source>
        <dbReference type="PROSITE" id="PS51186"/>
    </source>
</evidence>
<dbReference type="Gene3D" id="3.40.630.30">
    <property type="match status" value="1"/>
</dbReference>
<gene>
    <name evidence="2" type="ORF">LSUE1_G009106</name>
</gene>
<name>A0A8T9BXW7_9HELO</name>
<dbReference type="Proteomes" id="UP000469558">
    <property type="component" value="Unassembled WGS sequence"/>
</dbReference>
<dbReference type="AlphaFoldDB" id="A0A8T9BXW7"/>
<dbReference type="InterPro" id="IPR016181">
    <property type="entry name" value="Acyl_CoA_acyltransferase"/>
</dbReference>
<dbReference type="InterPro" id="IPR000182">
    <property type="entry name" value="GNAT_dom"/>
</dbReference>
<dbReference type="GO" id="GO:0016747">
    <property type="term" value="F:acyltransferase activity, transferring groups other than amino-acyl groups"/>
    <property type="evidence" value="ECO:0007669"/>
    <property type="project" value="InterPro"/>
</dbReference>
<keyword evidence="3" id="KW-1185">Reference proteome</keyword>
<proteinExistence type="predicted"/>
<comment type="caution">
    <text evidence="2">The sequence shown here is derived from an EMBL/GenBank/DDBJ whole genome shotgun (WGS) entry which is preliminary data.</text>
</comment>
<dbReference type="InterPro" id="IPR052523">
    <property type="entry name" value="Trichothecene_AcTrans"/>
</dbReference>
<sequence length="194" mass="22338">MPFTLHEVSRENPDFTKIVPMMHAGYSDPFNGFWEILKGPSLEECVSRYNEWHSHDPTSRWVYLTDDDTGDVVGAMGWNIHEKNPFENGSPEIPAYWWPEVVSYCMVHPSYRHRGAASILMDWGLKQADEMELDTFVESTQHGRGLYEFHGFKFIDDLKLDADVPEPSADFIATREKLQLPLEGFVMLRPKGGK</sequence>
<dbReference type="PANTHER" id="PTHR42791:SF1">
    <property type="entry name" value="N-ACETYLTRANSFERASE DOMAIN-CONTAINING PROTEIN"/>
    <property type="match status" value="1"/>
</dbReference>
<dbReference type="CDD" id="cd04301">
    <property type="entry name" value="NAT_SF"/>
    <property type="match status" value="1"/>
</dbReference>
<evidence type="ECO:0000313" key="2">
    <source>
        <dbReference type="EMBL" id="TVY65724.1"/>
    </source>
</evidence>
<dbReference type="EMBL" id="QGMK01001625">
    <property type="protein sequence ID" value="TVY65724.1"/>
    <property type="molecule type" value="Genomic_DNA"/>
</dbReference>
<organism evidence="2 3">
    <name type="scientific">Lachnellula suecica</name>
    <dbReference type="NCBI Taxonomy" id="602035"/>
    <lineage>
        <taxon>Eukaryota</taxon>
        <taxon>Fungi</taxon>
        <taxon>Dikarya</taxon>
        <taxon>Ascomycota</taxon>
        <taxon>Pezizomycotina</taxon>
        <taxon>Leotiomycetes</taxon>
        <taxon>Helotiales</taxon>
        <taxon>Lachnaceae</taxon>
        <taxon>Lachnellula</taxon>
    </lineage>
</organism>
<dbReference type="OrthoDB" id="410198at2759"/>
<dbReference type="PANTHER" id="PTHR42791">
    <property type="entry name" value="GNAT FAMILY ACETYLTRANSFERASE"/>
    <property type="match status" value="1"/>
</dbReference>
<reference evidence="2 3" key="1">
    <citation type="submission" date="2018-05" db="EMBL/GenBank/DDBJ databases">
        <title>Genome sequencing and assembly of the regulated plant pathogen Lachnellula willkommii and related sister species for the development of diagnostic species identification markers.</title>
        <authorList>
            <person name="Giroux E."/>
            <person name="Bilodeau G."/>
        </authorList>
    </citation>
    <scope>NUCLEOTIDE SEQUENCE [LARGE SCALE GENOMIC DNA]</scope>
    <source>
        <strain evidence="2 3">CBS 268.59</strain>
    </source>
</reference>
<dbReference type="Pfam" id="PF00583">
    <property type="entry name" value="Acetyltransf_1"/>
    <property type="match status" value="1"/>
</dbReference>
<accession>A0A8T9BXW7</accession>